<accession>A0AAD3S987</accession>
<proteinExistence type="predicted"/>
<name>A0AAD3S987_NEPGR</name>
<protein>
    <submittedName>
        <fullName evidence="1">Uncharacterized protein</fullName>
    </submittedName>
</protein>
<sequence length="87" mass="9537">MLKYVHNSSRHNKSCNNQILPLLISLKGTSNPPDSCEISKKVGHQVPTCSIISILLDTKQADCGGMKTSPLARLSNFHAEAESLRVY</sequence>
<evidence type="ECO:0000313" key="1">
    <source>
        <dbReference type="EMBL" id="GMH06905.1"/>
    </source>
</evidence>
<organism evidence="1 2">
    <name type="scientific">Nepenthes gracilis</name>
    <name type="common">Slender pitcher plant</name>
    <dbReference type="NCBI Taxonomy" id="150966"/>
    <lineage>
        <taxon>Eukaryota</taxon>
        <taxon>Viridiplantae</taxon>
        <taxon>Streptophyta</taxon>
        <taxon>Embryophyta</taxon>
        <taxon>Tracheophyta</taxon>
        <taxon>Spermatophyta</taxon>
        <taxon>Magnoliopsida</taxon>
        <taxon>eudicotyledons</taxon>
        <taxon>Gunneridae</taxon>
        <taxon>Pentapetalae</taxon>
        <taxon>Caryophyllales</taxon>
        <taxon>Nepenthaceae</taxon>
        <taxon>Nepenthes</taxon>
    </lineage>
</organism>
<keyword evidence="2" id="KW-1185">Reference proteome</keyword>
<dbReference type="Proteomes" id="UP001279734">
    <property type="component" value="Unassembled WGS sequence"/>
</dbReference>
<gene>
    <name evidence="1" type="ORF">Nepgr_008745</name>
</gene>
<evidence type="ECO:0000313" key="2">
    <source>
        <dbReference type="Proteomes" id="UP001279734"/>
    </source>
</evidence>
<reference evidence="1" key="1">
    <citation type="submission" date="2023-05" db="EMBL/GenBank/DDBJ databases">
        <title>Nepenthes gracilis genome sequencing.</title>
        <authorList>
            <person name="Fukushima K."/>
        </authorList>
    </citation>
    <scope>NUCLEOTIDE SEQUENCE</scope>
    <source>
        <strain evidence="1">SING2019-196</strain>
    </source>
</reference>
<comment type="caution">
    <text evidence="1">The sequence shown here is derived from an EMBL/GenBank/DDBJ whole genome shotgun (WGS) entry which is preliminary data.</text>
</comment>
<dbReference type="AlphaFoldDB" id="A0AAD3S987"/>
<dbReference type="EMBL" id="BSYO01000006">
    <property type="protein sequence ID" value="GMH06905.1"/>
    <property type="molecule type" value="Genomic_DNA"/>
</dbReference>